<accession>A0A7J6LB71</accession>
<evidence type="ECO:0000313" key="9">
    <source>
        <dbReference type="EMBL" id="KAF4656416.1"/>
    </source>
</evidence>
<dbReference type="InterPro" id="IPR017441">
    <property type="entry name" value="Protein_kinase_ATP_BS"/>
</dbReference>
<dbReference type="SUPFAM" id="SSF56112">
    <property type="entry name" value="Protein kinase-like (PK-like)"/>
    <property type="match status" value="1"/>
</dbReference>
<evidence type="ECO:0000256" key="1">
    <source>
        <dbReference type="ARBA" id="ARBA00022527"/>
    </source>
</evidence>
<feature type="compositionally biased region" description="Basic and acidic residues" evidence="7">
    <location>
        <begin position="485"/>
        <end position="497"/>
    </location>
</feature>
<feature type="compositionally biased region" description="Polar residues" evidence="7">
    <location>
        <begin position="756"/>
        <end position="776"/>
    </location>
</feature>
<keyword evidence="5 6" id="KW-0067">ATP-binding</keyword>
<proteinExistence type="predicted"/>
<evidence type="ECO:0000256" key="3">
    <source>
        <dbReference type="ARBA" id="ARBA00022741"/>
    </source>
</evidence>
<gene>
    <name evidence="9" type="primary">STK17A</name>
    <name evidence="9" type="ORF">FOL46_007837</name>
</gene>
<feature type="domain" description="Protein kinase" evidence="8">
    <location>
        <begin position="34"/>
        <end position="311"/>
    </location>
</feature>
<evidence type="ECO:0000256" key="5">
    <source>
        <dbReference type="ARBA" id="ARBA00022840"/>
    </source>
</evidence>
<dbReference type="SMART" id="SM00220">
    <property type="entry name" value="S_TKc"/>
    <property type="match status" value="1"/>
</dbReference>
<dbReference type="InterPro" id="IPR011009">
    <property type="entry name" value="Kinase-like_dom_sf"/>
</dbReference>
<dbReference type="EMBL" id="JABANN010000583">
    <property type="protein sequence ID" value="KAF4656416.1"/>
    <property type="molecule type" value="Genomic_DNA"/>
</dbReference>
<feature type="compositionally biased region" description="Polar residues" evidence="7">
    <location>
        <begin position="586"/>
        <end position="603"/>
    </location>
</feature>
<organism evidence="9 10">
    <name type="scientific">Perkinsus olseni</name>
    <name type="common">Perkinsus atlanticus</name>
    <dbReference type="NCBI Taxonomy" id="32597"/>
    <lineage>
        <taxon>Eukaryota</taxon>
        <taxon>Sar</taxon>
        <taxon>Alveolata</taxon>
        <taxon>Perkinsozoa</taxon>
        <taxon>Perkinsea</taxon>
        <taxon>Perkinsida</taxon>
        <taxon>Perkinsidae</taxon>
        <taxon>Perkinsus</taxon>
    </lineage>
</organism>
<dbReference type="AlphaFoldDB" id="A0A7J6LB71"/>
<dbReference type="Pfam" id="PF00069">
    <property type="entry name" value="Pkinase"/>
    <property type="match status" value="1"/>
</dbReference>
<dbReference type="PROSITE" id="PS00108">
    <property type="entry name" value="PROTEIN_KINASE_ST"/>
    <property type="match status" value="1"/>
</dbReference>
<name>A0A7J6LB71_PEROL</name>
<dbReference type="Gene3D" id="1.10.510.10">
    <property type="entry name" value="Transferase(Phosphotransferase) domain 1"/>
    <property type="match status" value="1"/>
</dbReference>
<feature type="region of interest" description="Disordered" evidence="7">
    <location>
        <begin position="476"/>
        <end position="497"/>
    </location>
</feature>
<keyword evidence="3 6" id="KW-0547">Nucleotide-binding</keyword>
<feature type="compositionally biased region" description="Low complexity" evidence="7">
    <location>
        <begin position="361"/>
        <end position="373"/>
    </location>
</feature>
<evidence type="ECO:0000256" key="7">
    <source>
        <dbReference type="SAM" id="MobiDB-lite"/>
    </source>
</evidence>
<feature type="region of interest" description="Disordered" evidence="7">
    <location>
        <begin position="582"/>
        <end position="603"/>
    </location>
</feature>
<feature type="compositionally biased region" description="Basic and acidic residues" evidence="7">
    <location>
        <begin position="413"/>
        <end position="428"/>
    </location>
</feature>
<dbReference type="PROSITE" id="PS50011">
    <property type="entry name" value="PROTEIN_KINASE_DOM"/>
    <property type="match status" value="1"/>
</dbReference>
<evidence type="ECO:0000256" key="2">
    <source>
        <dbReference type="ARBA" id="ARBA00022679"/>
    </source>
</evidence>
<feature type="binding site" evidence="6">
    <location>
        <position position="63"/>
    </location>
    <ligand>
        <name>ATP</name>
        <dbReference type="ChEBI" id="CHEBI:30616"/>
    </ligand>
</feature>
<dbReference type="GO" id="GO:0004674">
    <property type="term" value="F:protein serine/threonine kinase activity"/>
    <property type="evidence" value="ECO:0007669"/>
    <property type="project" value="UniProtKB-KW"/>
</dbReference>
<dbReference type="InterPro" id="IPR000719">
    <property type="entry name" value="Prot_kinase_dom"/>
</dbReference>
<dbReference type="PROSITE" id="PS00107">
    <property type="entry name" value="PROTEIN_KINASE_ATP"/>
    <property type="match status" value="1"/>
</dbReference>
<feature type="region of interest" description="Disordered" evidence="7">
    <location>
        <begin position="918"/>
        <end position="957"/>
    </location>
</feature>
<sequence>MGLLCSKDIFDIRERRRDSSLLGDCGAADIRDHYLLGDKIGEGAYGQVRKCHCVETGELYAVKILPVERPDKSYDMVRAVVANEVSVLEKLNHPNVCKPREFFEDEYFYYQVMQMYGPPVLVGLNSRFAPNVRYRNGTQPLIAVRLPEYRIADLIKSALKACAYIHSQRIVHRDIKGDNFLFESADVERGELVMVDFGLAVELQDDETLKKACGTVRWVAPEMLQEGYNSGSVDVWAVGVLLYILVYGCYPYDGTVVHNVLHSIVYEEPAYVPVAPDWEPSSATKKFVKKMISKNWRRRPSASQALDDTWFLEMAKAKPTILTVAERKAKAIKRAAARIKIAERSTTDRISNQDHQPVIVSSSERPAASSPSAGVGELSGRGDEDFISGEGPSWSVDGSAGMGAEVPSSPKAPTDEGKEEVAAEEPPKADQGQSASSKRAPVSPSLFVTAAPSVGQRTEVTPVDPLKFISLLPSTAERHRHHHRQLADDKDSTRGPKVEGLLRSVSVALKNDLDDDDDDDASDVCEGEDGMLWDQLRQESKDYQVKADNILDKLNTEHMHGVKRGNRIADFVLNRSALAPGPNKNPLGNNRFISFPPNANTSSTTEMSRERAMMMDFRSVLPGEVPPSAEAAETQMQKRLSLEGLEGDIEQESSNRGKPLILGHRGLDIRVGLVTNDQHWRPSIEEKRQRGVRRRQRLAAGSEQAEVSQRFRIVNLGHPEAPLLFRVVTSPRKMRSRPVSRESKVDACRIQISSSLQDSPALTRPSSVPLRSSDAGNTRLDRENRVLQRQLDQQRRRVEDMSDVLRYSREERQRLEHQSKCVRLDGRRSRLRKVFAAVISSWDTLRDGRQYGYGLVRSTVRMREADAALDESQSMLDGNNAMKEMLAKELDSCRRDLHAVCLGVIEVGCLVPSCGGGMGKPGDSTQSKGGAPEVERVASQEAAQSSGIGRRQSGALKRSVRSAMSEWGGMLERYRDTLAVTTKRSEPSPLLFMHLSSLASLDCIQEGC</sequence>
<dbReference type="InterPro" id="IPR050205">
    <property type="entry name" value="CDPK_Ser/Thr_kinases"/>
</dbReference>
<evidence type="ECO:0000313" key="10">
    <source>
        <dbReference type="Proteomes" id="UP000572268"/>
    </source>
</evidence>
<keyword evidence="4 9" id="KW-0418">Kinase</keyword>
<dbReference type="Proteomes" id="UP000572268">
    <property type="component" value="Unassembled WGS sequence"/>
</dbReference>
<feature type="region of interest" description="Disordered" evidence="7">
    <location>
        <begin position="756"/>
        <end position="784"/>
    </location>
</feature>
<keyword evidence="1" id="KW-0723">Serine/threonine-protein kinase</keyword>
<evidence type="ECO:0000256" key="6">
    <source>
        <dbReference type="PROSITE-ProRule" id="PRU10141"/>
    </source>
</evidence>
<evidence type="ECO:0000259" key="8">
    <source>
        <dbReference type="PROSITE" id="PS50011"/>
    </source>
</evidence>
<keyword evidence="2" id="KW-0808">Transferase</keyword>
<feature type="region of interest" description="Disordered" evidence="7">
    <location>
        <begin position="346"/>
        <end position="443"/>
    </location>
</feature>
<protein>
    <submittedName>
        <fullName evidence="9">Serine/threonine-protein kinase 17A</fullName>
    </submittedName>
</protein>
<dbReference type="PANTHER" id="PTHR24349">
    <property type="entry name" value="SERINE/THREONINE-PROTEIN KINASE"/>
    <property type="match status" value="1"/>
</dbReference>
<evidence type="ECO:0000256" key="4">
    <source>
        <dbReference type="ARBA" id="ARBA00022777"/>
    </source>
</evidence>
<dbReference type="GO" id="GO:0005524">
    <property type="term" value="F:ATP binding"/>
    <property type="evidence" value="ECO:0007669"/>
    <property type="project" value="UniProtKB-UniRule"/>
</dbReference>
<comment type="caution">
    <text evidence="9">The sequence shown here is derived from an EMBL/GenBank/DDBJ whole genome shotgun (WGS) entry which is preliminary data.</text>
</comment>
<dbReference type="Gene3D" id="3.30.200.20">
    <property type="entry name" value="Phosphorylase Kinase, domain 1"/>
    <property type="match status" value="1"/>
</dbReference>
<reference evidence="9 10" key="1">
    <citation type="submission" date="2020-04" db="EMBL/GenBank/DDBJ databases">
        <title>Perkinsus olseni comparative genomics.</title>
        <authorList>
            <person name="Bogema D.R."/>
        </authorList>
    </citation>
    <scope>NUCLEOTIDE SEQUENCE [LARGE SCALE GENOMIC DNA]</scope>
    <source>
        <strain evidence="9">ATCC PRA-31</strain>
    </source>
</reference>
<dbReference type="InterPro" id="IPR008271">
    <property type="entry name" value="Ser/Thr_kinase_AS"/>
</dbReference>